<evidence type="ECO:0000256" key="5">
    <source>
        <dbReference type="ARBA" id="ARBA00022679"/>
    </source>
</evidence>
<comment type="similarity">
    <text evidence="2">Belongs to the glycosyltransferase 41 family. O-GlcNAc transferase subfamily.</text>
</comment>
<evidence type="ECO:0000313" key="10">
    <source>
        <dbReference type="EMBL" id="MBD2773640.1"/>
    </source>
</evidence>
<dbReference type="AlphaFoldDB" id="A0A8J7CEK5"/>
<protein>
    <recommendedName>
        <fullName evidence="3">protein O-GlcNAc transferase</fullName>
        <ecNumber evidence="3">2.4.1.255</ecNumber>
    </recommendedName>
</protein>
<keyword evidence="4" id="KW-0328">Glycosyltransferase</keyword>
<feature type="repeat" description="TPR" evidence="8">
    <location>
        <begin position="824"/>
        <end position="857"/>
    </location>
</feature>
<dbReference type="Pfam" id="PF13424">
    <property type="entry name" value="TPR_12"/>
    <property type="match status" value="1"/>
</dbReference>
<dbReference type="GO" id="GO:0097363">
    <property type="term" value="F:protein O-acetylglucosaminyltransferase activity"/>
    <property type="evidence" value="ECO:0007669"/>
    <property type="project" value="UniProtKB-EC"/>
</dbReference>
<dbReference type="EC" id="2.4.1.255" evidence="3"/>
<dbReference type="InterPro" id="IPR019734">
    <property type="entry name" value="TPR_rpt"/>
</dbReference>
<dbReference type="Gene3D" id="1.25.40.10">
    <property type="entry name" value="Tetratricopeptide repeat domain"/>
    <property type="match status" value="4"/>
</dbReference>
<dbReference type="PROSITE" id="PS50005">
    <property type="entry name" value="TPR"/>
    <property type="match status" value="6"/>
</dbReference>
<feature type="repeat" description="TPR" evidence="8">
    <location>
        <begin position="731"/>
        <end position="764"/>
    </location>
</feature>
<dbReference type="Pfam" id="PF13374">
    <property type="entry name" value="TPR_10"/>
    <property type="match status" value="1"/>
</dbReference>
<accession>A0A8J7CEK5</accession>
<dbReference type="Gene3D" id="3.40.50.2000">
    <property type="entry name" value="Glycogen Phosphorylase B"/>
    <property type="match status" value="1"/>
</dbReference>
<comment type="caution">
    <text evidence="10">The sequence shown here is derived from an EMBL/GenBank/DDBJ whole genome shotgun (WGS) entry which is preliminary data.</text>
</comment>
<evidence type="ECO:0000256" key="6">
    <source>
        <dbReference type="ARBA" id="ARBA00022737"/>
    </source>
</evidence>
<evidence type="ECO:0000313" key="11">
    <source>
        <dbReference type="Proteomes" id="UP000629098"/>
    </source>
</evidence>
<keyword evidence="6" id="KW-0677">Repeat</keyword>
<evidence type="ECO:0000256" key="8">
    <source>
        <dbReference type="PROSITE-ProRule" id="PRU00339"/>
    </source>
</evidence>
<dbReference type="InterPro" id="IPR051939">
    <property type="entry name" value="Glycosyltr_41/O-GlcNAc_trsf"/>
</dbReference>
<feature type="repeat" description="TPR" evidence="8">
    <location>
        <begin position="157"/>
        <end position="190"/>
    </location>
</feature>
<dbReference type="RefSeq" id="WP_190829674.1">
    <property type="nucleotide sequence ID" value="NZ_CAWPPI010000057.1"/>
</dbReference>
<keyword evidence="11" id="KW-1185">Reference proteome</keyword>
<dbReference type="Gene3D" id="3.40.50.11380">
    <property type="match status" value="1"/>
</dbReference>
<dbReference type="Proteomes" id="UP000629098">
    <property type="component" value="Unassembled WGS sequence"/>
</dbReference>
<organism evidence="10 11">
    <name type="scientific">Iningainema tapete BLCC-T55</name>
    <dbReference type="NCBI Taxonomy" id="2748662"/>
    <lineage>
        <taxon>Bacteria</taxon>
        <taxon>Bacillati</taxon>
        <taxon>Cyanobacteriota</taxon>
        <taxon>Cyanophyceae</taxon>
        <taxon>Nostocales</taxon>
        <taxon>Scytonemataceae</taxon>
        <taxon>Iningainema tapete</taxon>
    </lineage>
</organism>
<feature type="domain" description="O-GlcNAc transferase C-terminal" evidence="9">
    <location>
        <begin position="456"/>
        <end position="633"/>
    </location>
</feature>
<feature type="repeat" description="TPR" evidence="8">
    <location>
        <begin position="765"/>
        <end position="798"/>
    </location>
</feature>
<reference evidence="10" key="1">
    <citation type="submission" date="2020-09" db="EMBL/GenBank/DDBJ databases">
        <title>Iningainema tapete sp. nov. (Scytonemataceae, Cyanobacteria) from greenhouses in central Florida (USA) produces two types of nodularin with biosynthetic potential for microcystin-LR and anabaenopeptins.</title>
        <authorList>
            <person name="Berthold D.E."/>
            <person name="Lefler F.W."/>
            <person name="Huang I.-S."/>
            <person name="Abdulla H."/>
            <person name="Zimba P.V."/>
            <person name="Laughinghouse H.D. IV."/>
        </authorList>
    </citation>
    <scope>NUCLEOTIDE SEQUENCE</scope>
    <source>
        <strain evidence="10">BLCCT55</strain>
    </source>
</reference>
<proteinExistence type="inferred from homology"/>
<dbReference type="SUPFAM" id="SSF53756">
    <property type="entry name" value="UDP-Glycosyltransferase/glycogen phosphorylase"/>
    <property type="match status" value="1"/>
</dbReference>
<evidence type="ECO:0000256" key="4">
    <source>
        <dbReference type="ARBA" id="ARBA00022676"/>
    </source>
</evidence>
<dbReference type="InterPro" id="IPR011990">
    <property type="entry name" value="TPR-like_helical_dom_sf"/>
</dbReference>
<dbReference type="InterPro" id="IPR029489">
    <property type="entry name" value="OGT/SEC/SPY_C"/>
</dbReference>
<feature type="repeat" description="TPR" evidence="8">
    <location>
        <begin position="90"/>
        <end position="123"/>
    </location>
</feature>
<feature type="repeat" description="TPR" evidence="8">
    <location>
        <begin position="56"/>
        <end position="89"/>
    </location>
</feature>
<comment type="pathway">
    <text evidence="1">Protein modification; protein glycosylation.</text>
</comment>
<dbReference type="SUPFAM" id="SSF48452">
    <property type="entry name" value="TPR-like"/>
    <property type="match status" value="2"/>
</dbReference>
<dbReference type="Pfam" id="PF14559">
    <property type="entry name" value="TPR_19"/>
    <property type="match status" value="1"/>
</dbReference>
<dbReference type="Pfam" id="PF13414">
    <property type="entry name" value="TPR_11"/>
    <property type="match status" value="2"/>
</dbReference>
<sequence>MKTENISESHVKARIQIAVQKQKLGQLDEAETIYRQILQSQFEQHVEQQSLGDIYKQAILNFGVILQQQGKLTEALKLYEQTLIIEPNFAEVYNNLGNVFLKQGQSDLAIKCYQKALSIKPDFANAHNNLGNALKEYDLDAAIQSYQQALKFKPDWAEALYNLGTSLNEQGNLEASKTCFEQALKIKPDLAAAKFGICMNQLPIIYSHVDEIQWRRNQYQKHLIELAQHYKFAPAEEQVEMAKVVGYLQPFYLTYQGFNDRYLQLIYGEMICQLMARCYPQWGKVIPIPELAAHEKIRVGFVSGFFREHSNWKIPIRGWVENLDKSEFELFGYHTSSLQDQETLTAAKVFDKFTQGPLLLEQWANIIERDRLHVLIFPEFGMDSMTIRLGCLRLAPIQITSWGHPETSGMPTIDYYLSSALMEPENAQAHYTEKLVRLPNLSFHYTPKEIQRTAISKRDIGIADDEVMFWCCQSLYKYLPQYDDVFPQIASYLSRCKFVFIKHHASEQITKVFSDRLKQAFEGFGLNYQDYCIFLPRLEPKTFTATTAIADVFLDSIGWSGCNSTLEALAYDIPIVTMPGELMRGRHTMAILTMMGIDVTIATNIEDYVQIAVRLGQDAQYRQQISQLVAQNKHLLSGDLEPITALENFLLKLFKKSRKCGSIATRLLQQANQCQRTHGWAEAEHLYHQVLEIQQNQPEALYGLGTIAIQTGQTKAAEQWLSAAAQIQPDVKVWFSLGNVRQALGKWLQAQEAYQQAIALRPDAAPIYNNLGYTLQQQGLLDEAIAYYQKALAVQPNCIEADVNLGNALHQQGKLSQEQQVYYAQLNHKLGVQRENAGDLKMATAYYQQAIAIQPIELTKEV</sequence>
<evidence type="ECO:0000256" key="7">
    <source>
        <dbReference type="ARBA" id="ARBA00022803"/>
    </source>
</evidence>
<feature type="domain" description="O-GlcNAc transferase C-terminal" evidence="9">
    <location>
        <begin position="293"/>
        <end position="441"/>
    </location>
</feature>
<keyword evidence="7 8" id="KW-0802">TPR repeat</keyword>
<dbReference type="SMART" id="SM00028">
    <property type="entry name" value="TPR"/>
    <property type="match status" value="10"/>
</dbReference>
<evidence type="ECO:0000259" key="9">
    <source>
        <dbReference type="Pfam" id="PF13844"/>
    </source>
</evidence>
<dbReference type="PANTHER" id="PTHR44835:SF1">
    <property type="entry name" value="PROTEIN O-GLCNAC TRANSFERASE"/>
    <property type="match status" value="1"/>
</dbReference>
<dbReference type="PANTHER" id="PTHR44835">
    <property type="entry name" value="UDP-N-ACETYLGLUCOSAMINE--PEPTIDE N-ACETYLGLUCOSAMINYLTRANSFERASE SPINDLY-RELATED"/>
    <property type="match status" value="1"/>
</dbReference>
<evidence type="ECO:0000256" key="3">
    <source>
        <dbReference type="ARBA" id="ARBA00011970"/>
    </source>
</evidence>
<evidence type="ECO:0000256" key="2">
    <source>
        <dbReference type="ARBA" id="ARBA00005386"/>
    </source>
</evidence>
<evidence type="ECO:0000256" key="1">
    <source>
        <dbReference type="ARBA" id="ARBA00004922"/>
    </source>
</evidence>
<dbReference type="Pfam" id="PF13844">
    <property type="entry name" value="Glyco_transf_41"/>
    <property type="match status" value="2"/>
</dbReference>
<name>A0A8J7CEK5_9CYAN</name>
<dbReference type="EMBL" id="JACXAE010000057">
    <property type="protein sequence ID" value="MBD2773640.1"/>
    <property type="molecule type" value="Genomic_DNA"/>
</dbReference>
<gene>
    <name evidence="10" type="ORF">ICL16_16560</name>
</gene>
<dbReference type="PROSITE" id="PS50293">
    <property type="entry name" value="TPR_REGION"/>
    <property type="match status" value="5"/>
</dbReference>
<keyword evidence="5" id="KW-0808">Transferase</keyword>